<organism evidence="2 3">
    <name type="scientific">Trichuris suis</name>
    <name type="common">pig whipworm</name>
    <dbReference type="NCBI Taxonomy" id="68888"/>
    <lineage>
        <taxon>Eukaryota</taxon>
        <taxon>Metazoa</taxon>
        <taxon>Ecdysozoa</taxon>
        <taxon>Nematoda</taxon>
        <taxon>Enoplea</taxon>
        <taxon>Dorylaimia</taxon>
        <taxon>Trichinellida</taxon>
        <taxon>Trichuridae</taxon>
        <taxon>Trichuris</taxon>
    </lineage>
</organism>
<proteinExistence type="predicted"/>
<dbReference type="AlphaFoldDB" id="A0A085LN75"/>
<evidence type="ECO:0000313" key="3">
    <source>
        <dbReference type="Proteomes" id="UP000030764"/>
    </source>
</evidence>
<keyword evidence="3" id="KW-1185">Reference proteome</keyword>
<name>A0A085LN75_9BILA</name>
<feature type="region of interest" description="Disordered" evidence="1">
    <location>
        <begin position="43"/>
        <end position="75"/>
    </location>
</feature>
<dbReference type="Proteomes" id="UP000030764">
    <property type="component" value="Unassembled WGS sequence"/>
</dbReference>
<accession>A0A085LN75</accession>
<gene>
    <name evidence="2" type="ORF">M513_12686</name>
</gene>
<feature type="compositionally biased region" description="Basic and acidic residues" evidence="1">
    <location>
        <begin position="64"/>
        <end position="75"/>
    </location>
</feature>
<protein>
    <submittedName>
        <fullName evidence="2">Uncharacterized protein</fullName>
    </submittedName>
</protein>
<evidence type="ECO:0000313" key="2">
    <source>
        <dbReference type="EMBL" id="KFD46421.1"/>
    </source>
</evidence>
<evidence type="ECO:0000256" key="1">
    <source>
        <dbReference type="SAM" id="MobiDB-lite"/>
    </source>
</evidence>
<sequence>MDLNVQPMSADLLKDIVKPRSKDIVWIFRLCLGSRALDQIKPTKNQRNRTISRAKTSPQHWPHRRIDVDKEQETV</sequence>
<reference evidence="2 3" key="1">
    <citation type="journal article" date="2014" name="Nat. Genet.">
        <title>Genome and transcriptome of the porcine whipworm Trichuris suis.</title>
        <authorList>
            <person name="Jex A.R."/>
            <person name="Nejsum P."/>
            <person name="Schwarz E.M."/>
            <person name="Hu L."/>
            <person name="Young N.D."/>
            <person name="Hall R.S."/>
            <person name="Korhonen P.K."/>
            <person name="Liao S."/>
            <person name="Thamsborg S."/>
            <person name="Xia J."/>
            <person name="Xu P."/>
            <person name="Wang S."/>
            <person name="Scheerlinck J.P."/>
            <person name="Hofmann A."/>
            <person name="Sternberg P.W."/>
            <person name="Wang J."/>
            <person name="Gasser R.B."/>
        </authorList>
    </citation>
    <scope>NUCLEOTIDE SEQUENCE [LARGE SCALE GENOMIC DNA]</scope>
    <source>
        <strain evidence="2">DCEP-RM93M</strain>
    </source>
</reference>
<dbReference type="EMBL" id="KL363372">
    <property type="protein sequence ID" value="KFD46421.1"/>
    <property type="molecule type" value="Genomic_DNA"/>
</dbReference>